<evidence type="ECO:0000313" key="1">
    <source>
        <dbReference type="EMBL" id="AZF89742.1"/>
    </source>
</evidence>
<evidence type="ECO:0008006" key="3">
    <source>
        <dbReference type="Google" id="ProtNLM"/>
    </source>
</evidence>
<dbReference type="EMBL" id="MK138526">
    <property type="protein sequence ID" value="AZF89742.1"/>
    <property type="molecule type" value="Genomic_DNA"/>
</dbReference>
<dbReference type="RefSeq" id="YP_010763849.1">
    <property type="nucleotide sequence ID" value="NC_073613.1"/>
</dbReference>
<sequence>MEKGLCVTVDPTTFIYTGGEEQGAVIGFINYPRFPAEASHLQSLAEELGHMLMNRCFQKSFTVQGPYTTSYHSRITE</sequence>
<name>A0A3G8F5E7_9CAUD</name>
<evidence type="ECO:0000313" key="2">
    <source>
        <dbReference type="Proteomes" id="UP000269263"/>
    </source>
</evidence>
<reference evidence="1 2" key="1">
    <citation type="submission" date="2018-11" db="EMBL/GenBank/DDBJ databases">
        <authorList>
            <person name="Vergara K.E."/>
            <person name="Bautista C."/>
            <person name="Sizemore C."/>
            <person name="Tabula L."/>
            <person name="Kae H."/>
        </authorList>
    </citation>
    <scope>NUCLEOTIDE SEQUENCE [LARGE SCALE GENOMIC DNA]</scope>
</reference>
<dbReference type="GeneID" id="80100612"/>
<keyword evidence="2" id="KW-1185">Reference proteome</keyword>
<protein>
    <recommendedName>
        <fullName evidence="3">IrrE N-terminal-like domain-containing protein</fullName>
    </recommendedName>
</protein>
<proteinExistence type="predicted"/>
<organism evidence="1 2">
    <name type="scientific">Pseudomonas phage vB_PaeM_LCK69</name>
    <dbReference type="NCBI Taxonomy" id="2488595"/>
    <lineage>
        <taxon>Viruses</taxon>
        <taxon>Duplodnaviria</taxon>
        <taxon>Heunggongvirae</taxon>
        <taxon>Uroviricota</taxon>
        <taxon>Caudoviricetes</taxon>
        <taxon>Vandenendeviridae</taxon>
        <taxon>Skurskavirinae</taxon>
        <taxon>Pakpunavirus</taxon>
        <taxon>Pakpunavirus LCK69</taxon>
    </lineage>
</organism>
<dbReference type="KEGG" id="vg:80100612"/>
<dbReference type="Proteomes" id="UP000269263">
    <property type="component" value="Segment"/>
</dbReference>
<accession>A0A3G8F5E7</accession>